<feature type="region of interest" description="Disordered" evidence="1">
    <location>
        <begin position="823"/>
        <end position="862"/>
    </location>
</feature>
<feature type="domain" description="Tf2-1-like SH3-like" evidence="2">
    <location>
        <begin position="1297"/>
        <end position="1342"/>
    </location>
</feature>
<evidence type="ECO:0000259" key="2">
    <source>
        <dbReference type="Pfam" id="PF24626"/>
    </source>
</evidence>
<dbReference type="InterPro" id="IPR056924">
    <property type="entry name" value="SH3_Tf2-1"/>
</dbReference>
<dbReference type="Proteomes" id="UP001151760">
    <property type="component" value="Unassembled WGS sequence"/>
</dbReference>
<evidence type="ECO:0000313" key="3">
    <source>
        <dbReference type="EMBL" id="GJT18592.1"/>
    </source>
</evidence>
<feature type="compositionally biased region" description="Basic and acidic residues" evidence="1">
    <location>
        <begin position="175"/>
        <end position="196"/>
    </location>
</feature>
<reference evidence="3" key="2">
    <citation type="submission" date="2022-01" db="EMBL/GenBank/DDBJ databases">
        <authorList>
            <person name="Yamashiro T."/>
            <person name="Shiraishi A."/>
            <person name="Satake H."/>
            <person name="Nakayama K."/>
        </authorList>
    </citation>
    <scope>NUCLEOTIDE SEQUENCE</scope>
</reference>
<dbReference type="PANTHER" id="PTHR46148">
    <property type="entry name" value="CHROMO DOMAIN-CONTAINING PROTEIN"/>
    <property type="match status" value="1"/>
</dbReference>
<organism evidence="3 4">
    <name type="scientific">Tanacetum coccineum</name>
    <dbReference type="NCBI Taxonomy" id="301880"/>
    <lineage>
        <taxon>Eukaryota</taxon>
        <taxon>Viridiplantae</taxon>
        <taxon>Streptophyta</taxon>
        <taxon>Embryophyta</taxon>
        <taxon>Tracheophyta</taxon>
        <taxon>Spermatophyta</taxon>
        <taxon>Magnoliopsida</taxon>
        <taxon>eudicotyledons</taxon>
        <taxon>Gunneridae</taxon>
        <taxon>Pentapetalae</taxon>
        <taxon>asterids</taxon>
        <taxon>campanulids</taxon>
        <taxon>Asterales</taxon>
        <taxon>Asteraceae</taxon>
        <taxon>Asteroideae</taxon>
        <taxon>Anthemideae</taxon>
        <taxon>Anthemidinae</taxon>
        <taxon>Tanacetum</taxon>
    </lineage>
</organism>
<protein>
    <recommendedName>
        <fullName evidence="2">Tf2-1-like SH3-like domain-containing protein</fullName>
    </recommendedName>
</protein>
<evidence type="ECO:0000313" key="4">
    <source>
        <dbReference type="Proteomes" id="UP001151760"/>
    </source>
</evidence>
<feature type="region of interest" description="Disordered" evidence="1">
    <location>
        <begin position="522"/>
        <end position="553"/>
    </location>
</feature>
<comment type="caution">
    <text evidence="3">The sequence shown here is derived from an EMBL/GenBank/DDBJ whole genome shotgun (WGS) entry which is preliminary data.</text>
</comment>
<name>A0ABQ5BXA9_9ASTR</name>
<feature type="compositionally biased region" description="Basic and acidic residues" evidence="1">
    <location>
        <begin position="827"/>
        <end position="859"/>
    </location>
</feature>
<proteinExistence type="predicted"/>
<evidence type="ECO:0000256" key="1">
    <source>
        <dbReference type="SAM" id="MobiDB-lite"/>
    </source>
</evidence>
<sequence length="1411" mass="161681">MKKIVLRRVNLNKHIIAKRDFKYLYPSDFEDLYLLNLQGHLNHLPPKDKKILSTAVNLWTKNLVIRQRVEDFQLGIESYQTQLNLTKPRWDATGFEYKNDFTVIDSLRVITFRDKYGVQMIMRFNEIYKFSDGTLQQIDEALDYQVKEFKEIPDCRRHDELKDLQHSFRNSDAYHYDPEKCEHSGPKVTTSHEGDSSHGSVRSKQLWLLLLQRQSMLLLPTAVGKDDYGKKLIQVLKIHTNDNVADLLTKAFDFWNTATSKTVNNVSYIKAKVVGNAVSITEASIRRDLGIGCLTNSEIYENLQLMGNLDAKKKFLMYLRFVQVILNNQLSNLPASLDNLPIHVLTKKVFTNMAKQGLHFSGHVTPLFANMLTQAAVVEEGEGSGTHTEPQPTPSPTQPSVGDQTHVTESSSRPENTQNSRKTLEGTGGSEGDQVQLPHDSPLSGGHTSDRAEGGLNLEELFVLCTNLSNRVLALETSKDAQATEILKLKTRIKKLEKKCKPSISHHRAWLRSVSILSMKKKLGKKESVSKQGRKNAKPGPTLDDSAFDNLDADGMDYMDTEEAVNEGRESKETEELNVTHDTEVLEKRGSNEEQVNAAGNIGVSTAVPEVSTVNISTASRPEVSTATPMTPPTTTSVFDNEDITLAETLVKMKDDKAKLKGVAIKEVKESDRPTRLVLTLNPLLKIDPKDKGKGVLEEEPEPAKKLKKSDLDAAQLAMDKEYARQVNAELHAELERERVAAEEATQAAEREQFTVEQRAKFLYDTIAAQRKFLAEQRAIAIRNKPLTKTQLRNQMITFLKHKSIQDFVPIGSAKDERLTKKMNKKVASEDTSKKEKVLEEPDSTKMEVKQEEVEESTRKRPSTILKMKAIKKARKQTYVDSDASKKKTRSPRMKRMSNRKKTYSDLEEEEYLKTFLKIVPDEEGIVDYEVLEKRFPIINWESKFYHYDRHGAEGIYYRIFRSDGSSRWIKTFSEMVTRFDRLDLVELYNLVMQRFETTTPEGVDLVLWGDLRTMFDANAEDELWQNQERWNLKSWDFYENCGVHTLILEDGTEIHMLAERKYPLTKETLKKMMSLKLVAESASDSAYDLLRFIQKQIDDSGSYDGKLASPDQTASGKDFSNPLMADSLPKTIWFSTHHASRQVLRDKLLATSSETLTRYRTAQAKMLRDMDQQMEKRADDGKANVVTDALSRKERVKPRRVRAMAMTIYYGVPLVGSEMDEAHASSKEWSSDVDHLRLRWEIYFVVLADTAKSMLRACVIDYGGRWGFHLPLAELSYNNSYHKTTDKVVLIKEKFKAKSYVDYRRPFKILERISLVAYRLRLPKELNIVHDTFHVLNMKKYLADANLHVPLNEIKINKTLCSVEEPSEIMDREVKRLKRCRIPLVKVCWNSKRGPEFTWEREVYMKSKYP</sequence>
<feature type="region of interest" description="Disordered" evidence="1">
    <location>
        <begin position="379"/>
        <end position="452"/>
    </location>
</feature>
<dbReference type="PANTHER" id="PTHR46148:SF59">
    <property type="entry name" value="NUCLEOTIDYLTRANSFERASE, RIBONUCLEASE H"/>
    <property type="match status" value="1"/>
</dbReference>
<dbReference type="Pfam" id="PF24626">
    <property type="entry name" value="SH3_Tf2-1"/>
    <property type="match status" value="1"/>
</dbReference>
<dbReference type="EMBL" id="BQNB010013648">
    <property type="protein sequence ID" value="GJT18592.1"/>
    <property type="molecule type" value="Genomic_DNA"/>
</dbReference>
<accession>A0ABQ5BXA9</accession>
<gene>
    <name evidence="3" type="ORF">Tco_0877298</name>
</gene>
<feature type="compositionally biased region" description="Polar residues" evidence="1">
    <location>
        <begin position="401"/>
        <end position="421"/>
    </location>
</feature>
<keyword evidence="4" id="KW-1185">Reference proteome</keyword>
<feature type="region of interest" description="Disordered" evidence="1">
    <location>
        <begin position="876"/>
        <end position="901"/>
    </location>
</feature>
<feature type="region of interest" description="Disordered" evidence="1">
    <location>
        <begin position="175"/>
        <end position="199"/>
    </location>
</feature>
<feature type="compositionally biased region" description="Basic residues" evidence="1">
    <location>
        <begin position="887"/>
        <end position="901"/>
    </location>
</feature>
<reference evidence="3" key="1">
    <citation type="journal article" date="2022" name="Int. J. Mol. Sci.">
        <title>Draft Genome of Tanacetum Coccineum: Genomic Comparison of Closely Related Tanacetum-Family Plants.</title>
        <authorList>
            <person name="Yamashiro T."/>
            <person name="Shiraishi A."/>
            <person name="Nakayama K."/>
            <person name="Satake H."/>
        </authorList>
    </citation>
    <scope>NUCLEOTIDE SEQUENCE</scope>
</reference>